<evidence type="ECO:0000256" key="6">
    <source>
        <dbReference type="SAM" id="Phobius"/>
    </source>
</evidence>
<keyword evidence="2" id="KW-1003">Cell membrane</keyword>
<evidence type="ECO:0000256" key="3">
    <source>
        <dbReference type="ARBA" id="ARBA00022692"/>
    </source>
</evidence>
<dbReference type="PANTHER" id="PTHR30294">
    <property type="entry name" value="MEMBRANE COMPONENT OF ABC TRANSPORTER YHHJ-RELATED"/>
    <property type="match status" value="1"/>
</dbReference>
<evidence type="ECO:0000256" key="4">
    <source>
        <dbReference type="ARBA" id="ARBA00022989"/>
    </source>
</evidence>
<feature type="transmembrane region" description="Helical" evidence="6">
    <location>
        <begin position="317"/>
        <end position="333"/>
    </location>
</feature>
<dbReference type="InterPro" id="IPR051449">
    <property type="entry name" value="ABC-2_transporter_component"/>
</dbReference>
<gene>
    <name evidence="8" type="ORF">ikelab_19030</name>
</gene>
<feature type="transmembrane region" description="Helical" evidence="6">
    <location>
        <begin position="369"/>
        <end position="391"/>
    </location>
</feature>
<accession>A0A6L2ZXT1</accession>
<comment type="subcellular location">
    <subcellularLocation>
        <location evidence="1">Cell membrane</location>
        <topology evidence="1">Multi-pass membrane protein</topology>
    </subcellularLocation>
</comment>
<feature type="transmembrane region" description="Helical" evidence="6">
    <location>
        <begin position="182"/>
        <end position="207"/>
    </location>
</feature>
<evidence type="ECO:0000313" key="8">
    <source>
        <dbReference type="EMBL" id="GFO52628.1"/>
    </source>
</evidence>
<protein>
    <submittedName>
        <fullName evidence="8">Sodium ABC transporter permease</fullName>
    </submittedName>
</protein>
<keyword evidence="4 6" id="KW-1133">Transmembrane helix</keyword>
<keyword evidence="5 6" id="KW-0472">Membrane</keyword>
<organism evidence="8 9">
    <name type="scientific">Lactococcus garvieae</name>
    <dbReference type="NCBI Taxonomy" id="1363"/>
    <lineage>
        <taxon>Bacteria</taxon>
        <taxon>Bacillati</taxon>
        <taxon>Bacillota</taxon>
        <taxon>Bacilli</taxon>
        <taxon>Lactobacillales</taxon>
        <taxon>Streptococcaceae</taxon>
        <taxon>Lactococcus</taxon>
    </lineage>
</organism>
<keyword evidence="3 6" id="KW-0812">Transmembrane</keyword>
<evidence type="ECO:0000259" key="7">
    <source>
        <dbReference type="Pfam" id="PF12698"/>
    </source>
</evidence>
<sequence>MLMNSKFWTIVKEVFRKNVKSVAFLVMVFLPLLIGLVIYVIARVADGGAGDTDRIAVVTKSKEIGSALTEVKGNIKYEVMDRTAANRKLKDEDVGAILALEMEQGKISSTLETTRSLDTATQMTVSQTLTALQQSVFATQLGLSPEEKTSLLSPAKLEPVHVEFDADGNRIQGTDYSGLRQVIATVLIVMIWIFVATYGSIVAQEIASEKGTRIMEVILSSVKAETHFYGKLVGIILVCSVNVLAYAIQIGVGYLLFRDNDMVRSFLNGLNLQEVFTGQFWLVIPIVILGILLFTFLAALSGSLISRVEDVPKAQTPMTMIGLLGYMLSVIFASQPDNIVMTVTSYIPFISSFVLPMQIATGVASNLQVWISMGIMFVTMLFILLFSARLYKSNVLIYSSDGLLKVLKQSLHNIKNEDKLKNKA</sequence>
<feature type="transmembrane region" description="Helical" evidence="6">
    <location>
        <begin position="228"/>
        <end position="257"/>
    </location>
</feature>
<feature type="transmembrane region" description="Helical" evidence="6">
    <location>
        <begin position="21"/>
        <end position="42"/>
    </location>
</feature>
<feature type="transmembrane region" description="Helical" evidence="6">
    <location>
        <begin position="339"/>
        <end position="357"/>
    </location>
</feature>
<dbReference type="Pfam" id="PF12698">
    <property type="entry name" value="ABC2_membrane_3"/>
    <property type="match status" value="1"/>
</dbReference>
<name>A0A6L2ZXT1_9LACT</name>
<reference evidence="8 9" key="1">
    <citation type="submission" date="2020-06" db="EMBL/GenBank/DDBJ databases">
        <title>Draft genome sequence of Lactic acid bacteria from Okinawan-style tofu.</title>
        <authorList>
            <person name="Takara I."/>
            <person name="Ikematsu S."/>
        </authorList>
    </citation>
    <scope>NUCLEOTIDE SEQUENCE [LARGE SCALE GENOMIC DNA]</scope>
    <source>
        <strain evidence="9">lg38</strain>
    </source>
</reference>
<dbReference type="PANTHER" id="PTHR30294:SF29">
    <property type="entry name" value="MULTIDRUG ABC TRANSPORTER PERMEASE YBHS-RELATED"/>
    <property type="match status" value="1"/>
</dbReference>
<feature type="domain" description="ABC-2 type transporter transmembrane" evidence="7">
    <location>
        <begin position="24"/>
        <end position="388"/>
    </location>
</feature>
<dbReference type="EMBL" id="BLXU01000013">
    <property type="protein sequence ID" value="GFO52628.1"/>
    <property type="molecule type" value="Genomic_DNA"/>
</dbReference>
<dbReference type="AlphaFoldDB" id="A0A6L2ZXT1"/>
<dbReference type="GO" id="GO:0140359">
    <property type="term" value="F:ABC-type transporter activity"/>
    <property type="evidence" value="ECO:0007669"/>
    <property type="project" value="InterPro"/>
</dbReference>
<dbReference type="InterPro" id="IPR013525">
    <property type="entry name" value="ABC2_TM"/>
</dbReference>
<evidence type="ECO:0000256" key="1">
    <source>
        <dbReference type="ARBA" id="ARBA00004651"/>
    </source>
</evidence>
<comment type="caution">
    <text evidence="8">The sequence shown here is derived from an EMBL/GenBank/DDBJ whole genome shotgun (WGS) entry which is preliminary data.</text>
</comment>
<dbReference type="Proteomes" id="UP000504756">
    <property type="component" value="Unassembled WGS sequence"/>
</dbReference>
<evidence type="ECO:0000313" key="9">
    <source>
        <dbReference type="Proteomes" id="UP000504756"/>
    </source>
</evidence>
<evidence type="ECO:0000256" key="2">
    <source>
        <dbReference type="ARBA" id="ARBA00022475"/>
    </source>
</evidence>
<feature type="transmembrane region" description="Helical" evidence="6">
    <location>
        <begin position="280"/>
        <end position="305"/>
    </location>
</feature>
<proteinExistence type="predicted"/>
<dbReference type="GO" id="GO:0005886">
    <property type="term" value="C:plasma membrane"/>
    <property type="evidence" value="ECO:0007669"/>
    <property type="project" value="UniProtKB-SubCell"/>
</dbReference>
<evidence type="ECO:0000256" key="5">
    <source>
        <dbReference type="ARBA" id="ARBA00023136"/>
    </source>
</evidence>